<evidence type="ECO:0000313" key="2">
    <source>
        <dbReference type="Proteomes" id="UP000324595"/>
    </source>
</evidence>
<keyword evidence="2" id="KW-1185">Reference proteome</keyword>
<organism evidence="1 2">
    <name type="scientific">Fodinibius salinus</name>
    <dbReference type="NCBI Taxonomy" id="860790"/>
    <lineage>
        <taxon>Bacteria</taxon>
        <taxon>Pseudomonadati</taxon>
        <taxon>Balneolota</taxon>
        <taxon>Balneolia</taxon>
        <taxon>Balneolales</taxon>
        <taxon>Balneolaceae</taxon>
        <taxon>Fodinibius</taxon>
    </lineage>
</organism>
<proteinExistence type="predicted"/>
<sequence length="46" mass="5326">MAKRIQYLKTIIAEEGKRDGYFSKIEVLQESDNLANDLKSKNQLLL</sequence>
<gene>
    <name evidence="1" type="ORF">LX73_1567</name>
</gene>
<accession>A0A5D3YJ42</accession>
<name>A0A5D3YJ42_9BACT</name>
<dbReference type="Proteomes" id="UP000324595">
    <property type="component" value="Unassembled WGS sequence"/>
</dbReference>
<reference evidence="1 2" key="1">
    <citation type="submission" date="2019-07" db="EMBL/GenBank/DDBJ databases">
        <title>Genomic Encyclopedia of Archaeal and Bacterial Type Strains, Phase II (KMG-II): from individual species to whole genera.</title>
        <authorList>
            <person name="Goeker M."/>
        </authorList>
    </citation>
    <scope>NUCLEOTIDE SEQUENCE [LARGE SCALE GENOMIC DNA]</scope>
    <source>
        <strain evidence="1 2">DSM 21935</strain>
    </source>
</reference>
<dbReference type="AlphaFoldDB" id="A0A5D3YJ42"/>
<evidence type="ECO:0000313" key="1">
    <source>
        <dbReference type="EMBL" id="TYP93854.1"/>
    </source>
</evidence>
<dbReference type="EMBL" id="VNHY01000002">
    <property type="protein sequence ID" value="TYP93854.1"/>
    <property type="molecule type" value="Genomic_DNA"/>
</dbReference>
<protein>
    <submittedName>
        <fullName evidence="1">Uncharacterized protein</fullName>
    </submittedName>
</protein>
<comment type="caution">
    <text evidence="1">The sequence shown here is derived from an EMBL/GenBank/DDBJ whole genome shotgun (WGS) entry which is preliminary data.</text>
</comment>
<dbReference type="RefSeq" id="WP_170245623.1">
    <property type="nucleotide sequence ID" value="NZ_VNHY01000002.1"/>
</dbReference>